<dbReference type="Gene3D" id="3.40.1020.10">
    <property type="entry name" value="Biosynthetic Threonine Deaminase, Domain 3"/>
    <property type="match status" value="1"/>
</dbReference>
<keyword evidence="5 12" id="KW-0028">Amino-acid biosynthesis</keyword>
<evidence type="ECO:0000313" key="15">
    <source>
        <dbReference type="Proteomes" id="UP000600865"/>
    </source>
</evidence>
<accession>A0A918NJ82</accession>
<evidence type="ECO:0000256" key="1">
    <source>
        <dbReference type="ARBA" id="ARBA00001274"/>
    </source>
</evidence>
<evidence type="ECO:0000256" key="2">
    <source>
        <dbReference type="ARBA" id="ARBA00001933"/>
    </source>
</evidence>
<keyword evidence="8 12" id="KW-0663">Pyridoxal phosphate</keyword>
<dbReference type="InterPro" id="IPR036052">
    <property type="entry name" value="TrpB-like_PALP_sf"/>
</dbReference>
<dbReference type="SUPFAM" id="SSF55021">
    <property type="entry name" value="ACT-like"/>
    <property type="match status" value="1"/>
</dbReference>
<gene>
    <name evidence="14" type="primary">ilvA2</name>
    <name evidence="12" type="synonym">ilvA</name>
    <name evidence="14" type="ORF">GCM10011309_25720</name>
</gene>
<dbReference type="InterPro" id="IPR038110">
    <property type="entry name" value="TD_ACT-like_sf"/>
</dbReference>
<dbReference type="Proteomes" id="UP000600865">
    <property type="component" value="Unassembled WGS sequence"/>
</dbReference>
<dbReference type="Pfam" id="PF00585">
    <property type="entry name" value="Thr_dehydrat_C"/>
    <property type="match status" value="2"/>
</dbReference>
<keyword evidence="9 12" id="KW-0456">Lyase</keyword>
<dbReference type="PANTHER" id="PTHR48078">
    <property type="entry name" value="THREONINE DEHYDRATASE, MITOCHONDRIAL-RELATED"/>
    <property type="match status" value="1"/>
</dbReference>
<evidence type="ECO:0000256" key="12">
    <source>
        <dbReference type="RuleBase" id="RU362012"/>
    </source>
</evidence>
<comment type="function">
    <text evidence="11 12">Catalyzes the anaerobic formation of alpha-ketobutyrate and ammonia from threonine in a two-step reaction. The first step involved a dehydration of threonine and a production of enamine intermediates (aminocrotonate), which tautomerizes to its imine form (iminobutyrate). Both intermediates are unstable and short-lived. The second step is the nonenzymatic hydrolysis of the enamine/imine intermediates to form 2-ketobutyrate and free ammonia. In the low water environment of the cell, the second step is accelerated by RidA.</text>
</comment>
<protein>
    <recommendedName>
        <fullName evidence="12">L-threonine dehydratase</fullName>
        <ecNumber evidence="12">4.3.1.19</ecNumber>
    </recommendedName>
    <alternativeName>
        <fullName evidence="12">Threonine deaminase</fullName>
    </alternativeName>
</protein>
<dbReference type="EC" id="4.3.1.19" evidence="12"/>
<dbReference type="InterPro" id="IPR000634">
    <property type="entry name" value="Ser/Thr_deHydtase_PyrdxlP-BS"/>
</dbReference>
<dbReference type="CDD" id="cd01562">
    <property type="entry name" value="Thr-dehyd"/>
    <property type="match status" value="1"/>
</dbReference>
<dbReference type="GO" id="GO:0009097">
    <property type="term" value="P:isoleucine biosynthetic process"/>
    <property type="evidence" value="ECO:0007669"/>
    <property type="project" value="UniProtKB-UniRule"/>
</dbReference>
<dbReference type="InterPro" id="IPR001721">
    <property type="entry name" value="TD_ACT-like"/>
</dbReference>
<comment type="similarity">
    <text evidence="4 12">Belongs to the serine/threonine dehydratase family.</text>
</comment>
<dbReference type="Gene3D" id="3.40.50.1100">
    <property type="match status" value="2"/>
</dbReference>
<dbReference type="CDD" id="cd04907">
    <property type="entry name" value="ACT_ThrD-I_2"/>
    <property type="match status" value="1"/>
</dbReference>
<dbReference type="GO" id="GO:0006567">
    <property type="term" value="P:L-threonine catabolic process"/>
    <property type="evidence" value="ECO:0007669"/>
    <property type="project" value="TreeGrafter"/>
</dbReference>
<evidence type="ECO:0000256" key="7">
    <source>
        <dbReference type="ARBA" id="ARBA00022737"/>
    </source>
</evidence>
<dbReference type="EMBL" id="BMYV01000003">
    <property type="protein sequence ID" value="GGX74443.1"/>
    <property type="molecule type" value="Genomic_DNA"/>
</dbReference>
<name>A0A918NJ82_9PROT</name>
<dbReference type="PROSITE" id="PS51672">
    <property type="entry name" value="ACT_LIKE"/>
    <property type="match status" value="2"/>
</dbReference>
<dbReference type="NCBIfam" id="TIGR01124">
    <property type="entry name" value="ilvA_2Cterm"/>
    <property type="match status" value="1"/>
</dbReference>
<feature type="domain" description="ACT-like" evidence="13">
    <location>
        <begin position="338"/>
        <end position="409"/>
    </location>
</feature>
<comment type="pathway">
    <text evidence="3 12">Amino-acid biosynthesis; L-isoleucine biosynthesis; 2-oxobutanoate from L-threonine: step 1/1.</text>
</comment>
<evidence type="ECO:0000256" key="8">
    <source>
        <dbReference type="ARBA" id="ARBA00022898"/>
    </source>
</evidence>
<evidence type="ECO:0000256" key="9">
    <source>
        <dbReference type="ARBA" id="ARBA00023239"/>
    </source>
</evidence>
<organism evidence="14 15">
    <name type="scientific">Litorimonas cladophorae</name>
    <dbReference type="NCBI Taxonomy" id="1220491"/>
    <lineage>
        <taxon>Bacteria</taxon>
        <taxon>Pseudomonadati</taxon>
        <taxon>Pseudomonadota</taxon>
        <taxon>Alphaproteobacteria</taxon>
        <taxon>Maricaulales</taxon>
        <taxon>Robiginitomaculaceae</taxon>
    </lineage>
</organism>
<dbReference type="AlphaFoldDB" id="A0A918NJ82"/>
<dbReference type="GO" id="GO:0006565">
    <property type="term" value="P:L-serine catabolic process"/>
    <property type="evidence" value="ECO:0007669"/>
    <property type="project" value="TreeGrafter"/>
</dbReference>
<comment type="caution">
    <text evidence="14">The sequence shown here is derived from an EMBL/GenBank/DDBJ whole genome shotgun (WGS) entry which is preliminary data.</text>
</comment>
<dbReference type="NCBIfam" id="NF006674">
    <property type="entry name" value="PRK09224.1"/>
    <property type="match status" value="1"/>
</dbReference>
<comment type="cofactor">
    <cofactor evidence="2 12">
        <name>pyridoxal 5'-phosphate</name>
        <dbReference type="ChEBI" id="CHEBI:597326"/>
    </cofactor>
</comment>
<dbReference type="GO" id="GO:0003941">
    <property type="term" value="F:L-serine ammonia-lyase activity"/>
    <property type="evidence" value="ECO:0007669"/>
    <property type="project" value="TreeGrafter"/>
</dbReference>
<dbReference type="PANTHER" id="PTHR48078:SF11">
    <property type="entry name" value="THREONINE DEHYDRATASE, MITOCHONDRIAL"/>
    <property type="match status" value="1"/>
</dbReference>
<comment type="catalytic activity">
    <reaction evidence="1 12">
        <text>L-threonine = 2-oxobutanoate + NH4(+)</text>
        <dbReference type="Rhea" id="RHEA:22108"/>
        <dbReference type="ChEBI" id="CHEBI:16763"/>
        <dbReference type="ChEBI" id="CHEBI:28938"/>
        <dbReference type="ChEBI" id="CHEBI:57926"/>
        <dbReference type="EC" id="4.3.1.19"/>
    </reaction>
</comment>
<proteinExistence type="inferred from homology"/>
<feature type="domain" description="ACT-like" evidence="13">
    <location>
        <begin position="431"/>
        <end position="502"/>
    </location>
</feature>
<dbReference type="InterPro" id="IPR005787">
    <property type="entry name" value="Thr_deHydtase_biosynth"/>
</dbReference>
<dbReference type="InterPro" id="IPR045865">
    <property type="entry name" value="ACT-like_dom_sf"/>
</dbReference>
<evidence type="ECO:0000256" key="11">
    <source>
        <dbReference type="ARBA" id="ARBA00025527"/>
    </source>
</evidence>
<reference evidence="14 15" key="1">
    <citation type="journal article" date="2014" name="Int. J. Syst. Evol. Microbiol.">
        <title>Complete genome sequence of Corynebacterium casei LMG S-19264T (=DSM 44701T), isolated from a smear-ripened cheese.</title>
        <authorList>
            <consortium name="US DOE Joint Genome Institute (JGI-PGF)"/>
            <person name="Walter F."/>
            <person name="Albersmeier A."/>
            <person name="Kalinowski J."/>
            <person name="Ruckert C."/>
        </authorList>
    </citation>
    <scope>NUCLEOTIDE SEQUENCE [LARGE SCALE GENOMIC DNA]</scope>
    <source>
        <strain evidence="14 15">KCTC 23968</strain>
    </source>
</reference>
<evidence type="ECO:0000256" key="6">
    <source>
        <dbReference type="ARBA" id="ARBA00022624"/>
    </source>
</evidence>
<dbReference type="InterPro" id="IPR050147">
    <property type="entry name" value="Ser/Thr_Dehydratase"/>
</dbReference>
<dbReference type="RefSeq" id="WP_189586895.1">
    <property type="nucleotide sequence ID" value="NZ_BMYV01000003.1"/>
</dbReference>
<keyword evidence="7" id="KW-0677">Repeat</keyword>
<evidence type="ECO:0000256" key="10">
    <source>
        <dbReference type="ARBA" id="ARBA00023304"/>
    </source>
</evidence>
<evidence type="ECO:0000256" key="4">
    <source>
        <dbReference type="ARBA" id="ARBA00010869"/>
    </source>
</evidence>
<evidence type="ECO:0000256" key="3">
    <source>
        <dbReference type="ARBA" id="ARBA00004810"/>
    </source>
</evidence>
<sequence>MSKTNSPTVNLDDLCARIDAAQVYGLARRTPTEYAPKLSKALGRDIWFKREDLQDVFSFKIRGAANRISGLNDDERARGVVAASAGNHAQGVAAAARHYDTQAIIFMPITTPPIKVAAVEAMGAATRLTGDNYDEACAAAIAHANATGAVFVHPFDEPEVIAGQGTVGKEILEQMPRTPSAVYVCTGGGGLVSGIGAYFDRHAPQTQVIAVEPAGAQTLGAALKAGGPIALDNVDGFADGVAVRTFGALTYQICTQVVDQHMSVTNDEICAAVRDIFEATRTVVEPAGAVGLAGAIKHIRSGDAPDGDLVVTISGANVNFDRIGHMVDRAEFGAGEEMLFAATIPEQAGAFLNFVRALGQRAVTEFNYRFADSAEAHVLVGLKTRDLTDRAQVITDMAAQNINVTDLSHDRLAKRHLRHMVGGRGDNQPEAVYRFEFPERPGALTQFLETLDARWNISLFHYSNHGAAEGHVLCGFHVADDDIGALEAQLGGTGYPMARETDNPAYGFFLRG</sequence>
<comment type="subunit">
    <text evidence="12">Homotetramer.</text>
</comment>
<keyword evidence="10 12" id="KW-0100">Branched-chain amino acid biosynthesis</keyword>
<dbReference type="FunFam" id="3.40.50.1100:FF:000005">
    <property type="entry name" value="Threonine dehydratase catabolic"/>
    <property type="match status" value="1"/>
</dbReference>
<dbReference type="CDD" id="cd04906">
    <property type="entry name" value="ACT_ThrD-I_1"/>
    <property type="match status" value="1"/>
</dbReference>
<dbReference type="GO" id="GO:0004794">
    <property type="term" value="F:threonine deaminase activity"/>
    <property type="evidence" value="ECO:0007669"/>
    <property type="project" value="UniProtKB-UniRule"/>
</dbReference>
<dbReference type="Pfam" id="PF00291">
    <property type="entry name" value="PALP"/>
    <property type="match status" value="1"/>
</dbReference>
<dbReference type="GO" id="GO:0030170">
    <property type="term" value="F:pyridoxal phosphate binding"/>
    <property type="evidence" value="ECO:0007669"/>
    <property type="project" value="InterPro"/>
</dbReference>
<evidence type="ECO:0000259" key="13">
    <source>
        <dbReference type="PROSITE" id="PS51672"/>
    </source>
</evidence>
<evidence type="ECO:0000256" key="5">
    <source>
        <dbReference type="ARBA" id="ARBA00022605"/>
    </source>
</evidence>
<dbReference type="InterPro" id="IPR001926">
    <property type="entry name" value="TrpB-like_PALP"/>
</dbReference>
<keyword evidence="6 12" id="KW-0412">Isoleucine biosynthesis</keyword>
<evidence type="ECO:0000313" key="14">
    <source>
        <dbReference type="EMBL" id="GGX74443.1"/>
    </source>
</evidence>
<dbReference type="SUPFAM" id="SSF53686">
    <property type="entry name" value="Tryptophan synthase beta subunit-like PLP-dependent enzymes"/>
    <property type="match status" value="1"/>
</dbReference>
<dbReference type="PROSITE" id="PS00165">
    <property type="entry name" value="DEHYDRATASE_SER_THR"/>
    <property type="match status" value="1"/>
</dbReference>
<keyword evidence="15" id="KW-1185">Reference proteome</keyword>